<evidence type="ECO:0000313" key="1">
    <source>
        <dbReference type="EMBL" id="UXN58247.1"/>
    </source>
</evidence>
<geneLocation type="plasmid" evidence="1 2">
    <name>p_unnamed2</name>
</geneLocation>
<sequence>MAQKRQLLKAALFATGIGDFARVALLRTYQKDDRLLVTVDRIGRQIENRRHASTSNTIERTWLSSRIQGQRMEFVDAKRDKSRN</sequence>
<keyword evidence="1" id="KW-0614">Plasmid</keyword>
<dbReference type="Proteomes" id="UP001061991">
    <property type="component" value="Plasmid p_unnamed2"/>
</dbReference>
<protein>
    <submittedName>
        <fullName evidence="1">Uncharacterized protein</fullName>
    </submittedName>
</protein>
<evidence type="ECO:0000313" key="2">
    <source>
        <dbReference type="Proteomes" id="UP001061991"/>
    </source>
</evidence>
<accession>A0ACD4CXL9</accession>
<name>A0ACD4CXL9_9HYPH</name>
<organism evidence="1 2">
    <name type="scientific">Phyllobacterium zundukense</name>
    <dbReference type="NCBI Taxonomy" id="1867719"/>
    <lineage>
        <taxon>Bacteria</taxon>
        <taxon>Pseudomonadati</taxon>
        <taxon>Pseudomonadota</taxon>
        <taxon>Alphaproteobacteria</taxon>
        <taxon>Hyphomicrobiales</taxon>
        <taxon>Phyllobacteriaceae</taxon>
        <taxon>Phyllobacterium</taxon>
    </lineage>
</organism>
<gene>
    <name evidence="1" type="ORF">N8E88_05395</name>
</gene>
<proteinExistence type="predicted"/>
<dbReference type="EMBL" id="CP104971">
    <property type="protein sequence ID" value="UXN58247.1"/>
    <property type="molecule type" value="Genomic_DNA"/>
</dbReference>
<reference evidence="1" key="1">
    <citation type="submission" date="2022-09" db="EMBL/GenBank/DDBJ databases">
        <title>Interaction between co-microsymbionts with complementary sets of symbiotic genes in legume-rhizobium systems.</title>
        <authorList>
            <person name="Safronova V."/>
            <person name="Sazanova A."/>
            <person name="Afonin A."/>
            <person name="Chirak E."/>
        </authorList>
    </citation>
    <scope>NUCLEOTIDE SEQUENCE</scope>
    <source>
        <strain evidence="1">A18/3m</strain>
    </source>
</reference>
<keyword evidence="2" id="KW-1185">Reference proteome</keyword>